<comment type="caution">
    <text evidence="1">The sequence shown here is derived from an EMBL/GenBank/DDBJ whole genome shotgun (WGS) entry which is preliminary data.</text>
</comment>
<evidence type="ECO:0000313" key="1">
    <source>
        <dbReference type="EMBL" id="PON61045.1"/>
    </source>
</evidence>
<dbReference type="EMBL" id="JXTB01000124">
    <property type="protein sequence ID" value="PON61045.1"/>
    <property type="molecule type" value="Genomic_DNA"/>
</dbReference>
<protein>
    <submittedName>
        <fullName evidence="1">Uncharacterized protein</fullName>
    </submittedName>
</protein>
<keyword evidence="2" id="KW-1185">Reference proteome</keyword>
<feature type="non-terminal residue" evidence="1">
    <location>
        <position position="1"/>
    </location>
</feature>
<evidence type="ECO:0000313" key="2">
    <source>
        <dbReference type="Proteomes" id="UP000237105"/>
    </source>
</evidence>
<name>A0A2P5CJ81_PARAD</name>
<proteinExistence type="predicted"/>
<sequence length="131" mass="15089">LFQDIRDVITTLCKPICKISVEGERTKSVEEDEIVEEKELIKFVEEDNFVTERVIESNEKDNSSIAEIIIISPPCNPSPHKFPILEVSLRSNAHLFNFLSNMSIRLVFNEIDIFIYRGVSRLPVFSLMSIM</sequence>
<dbReference type="AlphaFoldDB" id="A0A2P5CJ81"/>
<dbReference type="Proteomes" id="UP000237105">
    <property type="component" value="Unassembled WGS sequence"/>
</dbReference>
<organism evidence="1 2">
    <name type="scientific">Parasponia andersonii</name>
    <name type="common">Sponia andersonii</name>
    <dbReference type="NCBI Taxonomy" id="3476"/>
    <lineage>
        <taxon>Eukaryota</taxon>
        <taxon>Viridiplantae</taxon>
        <taxon>Streptophyta</taxon>
        <taxon>Embryophyta</taxon>
        <taxon>Tracheophyta</taxon>
        <taxon>Spermatophyta</taxon>
        <taxon>Magnoliopsida</taxon>
        <taxon>eudicotyledons</taxon>
        <taxon>Gunneridae</taxon>
        <taxon>Pentapetalae</taxon>
        <taxon>rosids</taxon>
        <taxon>fabids</taxon>
        <taxon>Rosales</taxon>
        <taxon>Cannabaceae</taxon>
        <taxon>Parasponia</taxon>
    </lineage>
</organism>
<reference evidence="2" key="1">
    <citation type="submission" date="2016-06" db="EMBL/GenBank/DDBJ databases">
        <title>Parallel loss of symbiosis genes in relatives of nitrogen-fixing non-legume Parasponia.</title>
        <authorList>
            <person name="Van Velzen R."/>
            <person name="Holmer R."/>
            <person name="Bu F."/>
            <person name="Rutten L."/>
            <person name="Van Zeijl A."/>
            <person name="Liu W."/>
            <person name="Santuari L."/>
            <person name="Cao Q."/>
            <person name="Sharma T."/>
            <person name="Shen D."/>
            <person name="Roswanjaya Y."/>
            <person name="Wardhani T."/>
            <person name="Kalhor M.S."/>
            <person name="Jansen J."/>
            <person name="Van den Hoogen J."/>
            <person name="Gungor B."/>
            <person name="Hartog M."/>
            <person name="Hontelez J."/>
            <person name="Verver J."/>
            <person name="Yang W.-C."/>
            <person name="Schijlen E."/>
            <person name="Repin R."/>
            <person name="Schilthuizen M."/>
            <person name="Schranz E."/>
            <person name="Heidstra R."/>
            <person name="Miyata K."/>
            <person name="Fedorova E."/>
            <person name="Kohlen W."/>
            <person name="Bisseling T."/>
            <person name="Smit S."/>
            <person name="Geurts R."/>
        </authorList>
    </citation>
    <scope>NUCLEOTIDE SEQUENCE [LARGE SCALE GENOMIC DNA]</scope>
    <source>
        <strain evidence="2">cv. WU1-14</strain>
    </source>
</reference>
<accession>A0A2P5CJ81</accession>
<gene>
    <name evidence="1" type="ORF">PanWU01x14_148310</name>
</gene>